<proteinExistence type="predicted"/>
<sequence length="103" mass="10355">MALALMGGHVGSPLAFDFYSLSQVSPSFGEPPPAPTGAQAGETVPLRPKLACDYAPVDDEASGTVTDVPAGSSVRPVPGVGRSVASLSLDSTTSPSRWPASSL</sequence>
<dbReference type="EMBL" id="CABVQI010000003">
    <property type="protein sequence ID" value="VWC63892.1"/>
    <property type="molecule type" value="Genomic_DNA"/>
</dbReference>
<evidence type="ECO:0000256" key="1">
    <source>
        <dbReference type="SAM" id="MobiDB-lite"/>
    </source>
</evidence>
<organism evidence="2 3">
    <name type="scientific">Burkholderia lata (strain ATCC 17760 / DSM 23089 / LMG 22485 / NCIMB 9086 / R18194 / 383)</name>
    <dbReference type="NCBI Taxonomy" id="482957"/>
    <lineage>
        <taxon>Bacteria</taxon>
        <taxon>Pseudomonadati</taxon>
        <taxon>Pseudomonadota</taxon>
        <taxon>Betaproteobacteria</taxon>
        <taxon>Burkholderiales</taxon>
        <taxon>Burkholderiaceae</taxon>
        <taxon>Burkholderia</taxon>
        <taxon>Burkholderia cepacia complex</taxon>
    </lineage>
</organism>
<name>A0A6P2TNZ6_BURL3</name>
<evidence type="ECO:0000313" key="2">
    <source>
        <dbReference type="EMBL" id="VWC63892.1"/>
    </source>
</evidence>
<feature type="compositionally biased region" description="Polar residues" evidence="1">
    <location>
        <begin position="85"/>
        <end position="103"/>
    </location>
</feature>
<accession>A0A6P2TNZ6</accession>
<reference evidence="2 3" key="1">
    <citation type="submission" date="2019-09" db="EMBL/GenBank/DDBJ databases">
        <authorList>
            <person name="Depoorter E."/>
        </authorList>
    </citation>
    <scope>NUCLEOTIDE SEQUENCE [LARGE SCALE GENOMIC DNA]</scope>
    <source>
        <strain evidence="2">R-18112</strain>
    </source>
</reference>
<dbReference type="AlphaFoldDB" id="A0A6P2TNZ6"/>
<feature type="region of interest" description="Disordered" evidence="1">
    <location>
        <begin position="58"/>
        <end position="103"/>
    </location>
</feature>
<gene>
    <name evidence="2" type="ORF">BLA18112_01423</name>
</gene>
<dbReference type="Proteomes" id="UP000494274">
    <property type="component" value="Unassembled WGS sequence"/>
</dbReference>
<protein>
    <submittedName>
        <fullName evidence="2">Uncharacterized protein</fullName>
    </submittedName>
</protein>
<evidence type="ECO:0000313" key="3">
    <source>
        <dbReference type="Proteomes" id="UP000494274"/>
    </source>
</evidence>